<dbReference type="EMBL" id="LFNG01000014">
    <property type="protein sequence ID" value="KMQ70676.1"/>
    <property type="molecule type" value="Genomic_DNA"/>
</dbReference>
<dbReference type="PATRIC" id="fig|1304281.5.peg.2360"/>
<reference evidence="1 2" key="1">
    <citation type="journal article" date="2004" name="Int. J. Syst. Evol. Microbiol.">
        <title>Kaistella koreensis gen. nov., sp. nov., a novel member of the Chryseobacterium-Bergeyella-Riemerella branch.</title>
        <authorList>
            <person name="Kim M.K."/>
            <person name="Im W.T."/>
            <person name="Shin Y.K."/>
            <person name="Lim J.H."/>
            <person name="Kim S.H."/>
            <person name="Lee B.C."/>
            <person name="Park M.Y."/>
            <person name="Lee K.Y."/>
            <person name="Lee S.T."/>
        </authorList>
    </citation>
    <scope>NUCLEOTIDE SEQUENCE [LARGE SCALE GENOMIC DNA]</scope>
    <source>
        <strain evidence="1 2">CCUG 49689</strain>
    </source>
</reference>
<gene>
    <name evidence="1" type="ORF">ACM44_10975</name>
</gene>
<name>A0A0J7IXX2_9FLAO</name>
<dbReference type="Proteomes" id="UP000035900">
    <property type="component" value="Unassembled WGS sequence"/>
</dbReference>
<evidence type="ECO:0000313" key="1">
    <source>
        <dbReference type="EMBL" id="KMQ70676.1"/>
    </source>
</evidence>
<dbReference type="Gene3D" id="1.20.120.450">
    <property type="entry name" value="dinb family like domain"/>
    <property type="match status" value="1"/>
</dbReference>
<protein>
    <recommendedName>
        <fullName evidence="3">DUF1572 domain-containing protein</fullName>
    </recommendedName>
</protein>
<evidence type="ECO:0000313" key="2">
    <source>
        <dbReference type="Proteomes" id="UP000035900"/>
    </source>
</evidence>
<dbReference type="AlphaFoldDB" id="A0A0J7IXX2"/>
<dbReference type="Pfam" id="PF07609">
    <property type="entry name" value="DUF1572"/>
    <property type="match status" value="1"/>
</dbReference>
<accession>A0A0J7IXX2</accession>
<organism evidence="1 2">
    <name type="scientific">Chryseobacterium koreense CCUG 49689</name>
    <dbReference type="NCBI Taxonomy" id="1304281"/>
    <lineage>
        <taxon>Bacteria</taxon>
        <taxon>Pseudomonadati</taxon>
        <taxon>Bacteroidota</taxon>
        <taxon>Flavobacteriia</taxon>
        <taxon>Flavobacteriales</taxon>
        <taxon>Weeksellaceae</taxon>
        <taxon>Chryseobacterium group</taxon>
        <taxon>Chryseobacterium</taxon>
    </lineage>
</organism>
<comment type="caution">
    <text evidence="1">The sequence shown here is derived from an EMBL/GenBank/DDBJ whole genome shotgun (WGS) entry which is preliminary data.</text>
</comment>
<keyword evidence="2" id="KW-1185">Reference proteome</keyword>
<dbReference type="STRING" id="1304281.ACM44_10975"/>
<sequence>MKDLFIKRFLYYKELGDKTFEQLNDEEVLLQYNPESNSIATIVKHISGNMLSRWTNFLTEDGEKDWRNRDSEFENDLHSKSEMLEVWEKGWKVFIDSLNQITDETWQKEITIRGEKHSVLDAVLRQLAHYPYHIGQIVYVAKMLKDDKWKTLSIARNKSEEFNIEILKKHKPEEIQQNSSPVCYAKSNEIRDDYKI</sequence>
<dbReference type="RefSeq" id="WP_048500092.1">
    <property type="nucleotide sequence ID" value="NZ_LFNG01000014.1"/>
</dbReference>
<proteinExistence type="predicted"/>
<dbReference type="InterPro" id="IPR011466">
    <property type="entry name" value="DUF1572"/>
</dbReference>
<evidence type="ECO:0008006" key="3">
    <source>
        <dbReference type="Google" id="ProtNLM"/>
    </source>
</evidence>
<dbReference type="OrthoDB" id="68731at2"/>
<dbReference type="SUPFAM" id="SSF109854">
    <property type="entry name" value="DinB/YfiT-like putative metalloenzymes"/>
    <property type="match status" value="1"/>
</dbReference>
<dbReference type="InterPro" id="IPR034660">
    <property type="entry name" value="DinB/YfiT-like"/>
</dbReference>